<sequence>MVNYHQVVIVMDGTWPSNIEIEPSYFHDIIININQAIKEWALKSILFLNSGQSLSLPQEKLLLSVYGTSSGSNPQVVLSQDVLSLPLLNTALKHYMNQFKHIKQDKIGISTMESTLKHLSTMMNSSMKENIISSQIVYFTTEKLDGVSSELNQTLGELYGDNVDLHVIKVVYDFDVDVCMDTGFIELVEKFPNTRCTTVFNDPLCLARELFLSTKHMFKPHGREMSLFVSKNSEPLKMSLIPSITLNDFELFVSDRICQCHEEKVNSNVLYTQLQKGFVCSSTLKIIDFSDTIPVLRIGNGSREVLYTSGYDEKCLTLHTNIEMCVLSRVKLCSMPYELLFGETFLLIPSIDIDLSMVEKNESEIYYLCRHLVDTNEGLLCTSETSLRATSIKDSCVKYHFLIVADVEMKCLVVRQVSTSDEVIPPVFLSRLSPHLPSSNISKELSDLELIEEFNPLSFNSNKINFVYKSIATALVQKRSSDMDRKPKWQSKDTLASTTGFPHARKDEATPKRSSNTEKVQSKKVKKLIFK</sequence>
<name>A0AA88GXY5_NAELO</name>
<accession>A0AA88GXY5</accession>
<feature type="compositionally biased region" description="Basic residues" evidence="1">
    <location>
        <begin position="522"/>
        <end position="531"/>
    </location>
</feature>
<evidence type="ECO:0000256" key="1">
    <source>
        <dbReference type="SAM" id="MobiDB-lite"/>
    </source>
</evidence>
<proteinExistence type="predicted"/>
<evidence type="ECO:0000313" key="2">
    <source>
        <dbReference type="EMBL" id="KAG2393078.1"/>
    </source>
</evidence>
<dbReference type="GeneID" id="68102109"/>
<protein>
    <submittedName>
        <fullName evidence="2">Uncharacterized protein</fullName>
    </submittedName>
</protein>
<reference evidence="2 3" key="1">
    <citation type="journal article" date="2018" name="BMC Genomics">
        <title>The genome of Naegleria lovaniensis, the basis for a comparative approach to unravel pathogenicity factors of the human pathogenic amoeba N. fowleri.</title>
        <authorList>
            <person name="Liechti N."/>
            <person name="Schurch N."/>
            <person name="Bruggmann R."/>
            <person name="Wittwer M."/>
        </authorList>
    </citation>
    <scope>NUCLEOTIDE SEQUENCE [LARGE SCALE GENOMIC DNA]</scope>
    <source>
        <strain evidence="2 3">ATCC 30569</strain>
    </source>
</reference>
<dbReference type="RefSeq" id="XP_044554972.1">
    <property type="nucleotide sequence ID" value="XM_044699866.1"/>
</dbReference>
<evidence type="ECO:0000313" key="3">
    <source>
        <dbReference type="Proteomes" id="UP000816034"/>
    </source>
</evidence>
<dbReference type="Proteomes" id="UP000816034">
    <property type="component" value="Unassembled WGS sequence"/>
</dbReference>
<gene>
    <name evidence="2" type="ORF">C9374_009655</name>
</gene>
<keyword evidence="3" id="KW-1185">Reference proteome</keyword>
<comment type="caution">
    <text evidence="2">The sequence shown here is derived from an EMBL/GenBank/DDBJ whole genome shotgun (WGS) entry which is preliminary data.</text>
</comment>
<feature type="compositionally biased region" description="Basic and acidic residues" evidence="1">
    <location>
        <begin position="482"/>
        <end position="491"/>
    </location>
</feature>
<organism evidence="2 3">
    <name type="scientific">Naegleria lovaniensis</name>
    <name type="common">Amoeba</name>
    <dbReference type="NCBI Taxonomy" id="51637"/>
    <lineage>
        <taxon>Eukaryota</taxon>
        <taxon>Discoba</taxon>
        <taxon>Heterolobosea</taxon>
        <taxon>Tetramitia</taxon>
        <taxon>Eutetramitia</taxon>
        <taxon>Vahlkampfiidae</taxon>
        <taxon>Naegleria</taxon>
    </lineage>
</organism>
<feature type="region of interest" description="Disordered" evidence="1">
    <location>
        <begin position="482"/>
        <end position="531"/>
    </location>
</feature>
<dbReference type="AlphaFoldDB" id="A0AA88GXY5"/>
<dbReference type="EMBL" id="PYSW02000003">
    <property type="protein sequence ID" value="KAG2393078.1"/>
    <property type="molecule type" value="Genomic_DNA"/>
</dbReference>